<dbReference type="Proteomes" id="UP000290288">
    <property type="component" value="Unassembled WGS sequence"/>
</dbReference>
<evidence type="ECO:0008006" key="3">
    <source>
        <dbReference type="Google" id="ProtNLM"/>
    </source>
</evidence>
<dbReference type="GO" id="GO:0004034">
    <property type="term" value="F:aldose 1-epimerase activity"/>
    <property type="evidence" value="ECO:0007669"/>
    <property type="project" value="TreeGrafter"/>
</dbReference>
<proteinExistence type="predicted"/>
<dbReference type="OrthoDB" id="274691at2759"/>
<dbReference type="GO" id="GO:0006006">
    <property type="term" value="P:glucose metabolic process"/>
    <property type="evidence" value="ECO:0007669"/>
    <property type="project" value="TreeGrafter"/>
</dbReference>
<dbReference type="EMBL" id="SDEE01000326">
    <property type="protein sequence ID" value="RXW17624.1"/>
    <property type="molecule type" value="Genomic_DNA"/>
</dbReference>
<keyword evidence="2" id="KW-1185">Reference proteome</keyword>
<protein>
    <recommendedName>
        <fullName evidence="3">Aldose 1-epimerase</fullName>
    </recommendedName>
</protein>
<accession>A0A4Q2DFX3</accession>
<dbReference type="PANTHER" id="PTHR10091">
    <property type="entry name" value="ALDOSE-1-EPIMERASE"/>
    <property type="match status" value="1"/>
</dbReference>
<name>A0A4Q2DFX3_9AGAR</name>
<comment type="caution">
    <text evidence="1">The sequence shown here is derived from an EMBL/GenBank/DDBJ whole genome shotgun (WGS) entry which is preliminary data.</text>
</comment>
<evidence type="ECO:0000313" key="1">
    <source>
        <dbReference type="EMBL" id="RXW17624.1"/>
    </source>
</evidence>
<dbReference type="Pfam" id="PF01263">
    <property type="entry name" value="Aldose_epim"/>
    <property type="match status" value="1"/>
</dbReference>
<dbReference type="STRING" id="2316362.A0A4Q2DFX3"/>
<dbReference type="InterPro" id="IPR014718">
    <property type="entry name" value="GH-type_carb-bd"/>
</dbReference>
<reference evidence="1 2" key="1">
    <citation type="submission" date="2019-01" db="EMBL/GenBank/DDBJ databases">
        <title>Draft genome sequence of Psathyrella aberdarensis IHI B618.</title>
        <authorList>
            <person name="Buettner E."/>
            <person name="Kellner H."/>
        </authorList>
    </citation>
    <scope>NUCLEOTIDE SEQUENCE [LARGE SCALE GENOMIC DNA]</scope>
    <source>
        <strain evidence="1 2">IHI B618</strain>
    </source>
</reference>
<evidence type="ECO:0000313" key="2">
    <source>
        <dbReference type="Proteomes" id="UP000290288"/>
    </source>
</evidence>
<gene>
    <name evidence="1" type="ORF">EST38_g8230</name>
</gene>
<dbReference type="GO" id="GO:0030246">
    <property type="term" value="F:carbohydrate binding"/>
    <property type="evidence" value="ECO:0007669"/>
    <property type="project" value="InterPro"/>
</dbReference>
<organism evidence="1 2">
    <name type="scientific">Candolleomyces aberdarensis</name>
    <dbReference type="NCBI Taxonomy" id="2316362"/>
    <lineage>
        <taxon>Eukaryota</taxon>
        <taxon>Fungi</taxon>
        <taxon>Dikarya</taxon>
        <taxon>Basidiomycota</taxon>
        <taxon>Agaricomycotina</taxon>
        <taxon>Agaricomycetes</taxon>
        <taxon>Agaricomycetidae</taxon>
        <taxon>Agaricales</taxon>
        <taxon>Agaricineae</taxon>
        <taxon>Psathyrellaceae</taxon>
        <taxon>Candolleomyces</taxon>
    </lineage>
</organism>
<dbReference type="AlphaFoldDB" id="A0A4Q2DFX3"/>
<sequence>MAEFEPVQISTGSLTLEVLPYGVTIHRFLVKTGEQTHDLVLGPESPHDHKTQKYTNSIVGRYANRIPVKTHALQRGKYTSSFTAQANENPRVSLHGGPVGFDAVVWSIAKDDPSLFTEAEVSKLKAADPASYTIFRYVSPDGDQGYPGKLTVETLIALVDAPSANASVAAGRPLGAVTIVYRAKLNDQATVTPVNLTQHWGFNLNASLPSHELTIKGHTLNLQTDHLVVRDADSLSTGFASTAGDAVHTHDGKQIGERSPEAGYDDYYLLKQGAASAAPTRIESSAFNAGLDLISDVIKATYDRSIAELASSASGLSLSFDSNQHGLMVYTNDLSSATRGARKLAHGGSGISGHGDAYGPGDAVFLEFHHPLAAFLEPKNKDKEDTLLTSDEIYHNFVRCSVALVGN</sequence>
<dbReference type="PANTHER" id="PTHR10091:SF0">
    <property type="entry name" value="GALACTOSE MUTAROTASE"/>
    <property type="match status" value="1"/>
</dbReference>
<dbReference type="InterPro" id="IPR008183">
    <property type="entry name" value="Aldose_1/G6P_1-epimerase"/>
</dbReference>
<dbReference type="Gene3D" id="2.70.98.10">
    <property type="match status" value="1"/>
</dbReference>
<dbReference type="GO" id="GO:0033499">
    <property type="term" value="P:galactose catabolic process via UDP-galactose, Leloir pathway"/>
    <property type="evidence" value="ECO:0007669"/>
    <property type="project" value="TreeGrafter"/>
</dbReference>
<dbReference type="SUPFAM" id="SSF74650">
    <property type="entry name" value="Galactose mutarotase-like"/>
    <property type="match status" value="1"/>
</dbReference>
<dbReference type="InterPro" id="IPR011013">
    <property type="entry name" value="Gal_mutarotase_sf_dom"/>
</dbReference>